<keyword evidence="4" id="KW-1133">Transmembrane helix</keyword>
<dbReference type="EMBL" id="FN653174">
    <property type="protein sequence ID" value="CBY13282.1"/>
    <property type="molecule type" value="Genomic_DNA"/>
</dbReference>
<dbReference type="InterPro" id="IPR006968">
    <property type="entry name" value="RUS_fam"/>
</dbReference>
<evidence type="ECO:0000256" key="3">
    <source>
        <dbReference type="ARBA" id="ARBA00022692"/>
    </source>
</evidence>
<evidence type="ECO:0000256" key="1">
    <source>
        <dbReference type="ARBA" id="ARBA00004370"/>
    </source>
</evidence>
<protein>
    <recommendedName>
        <fullName evidence="6">Protein root UVB sensitive/RUS domain-containing protein</fullName>
    </recommendedName>
</protein>
<dbReference type="GO" id="GO:0016020">
    <property type="term" value="C:membrane"/>
    <property type="evidence" value="ECO:0007669"/>
    <property type="project" value="UniProtKB-SubCell"/>
</dbReference>
<dbReference type="PANTHER" id="PTHR12770:SF31">
    <property type="entry name" value="RUS FAMILY MEMBER 1"/>
    <property type="match status" value="1"/>
</dbReference>
<comment type="similarity">
    <text evidence="2">Belongs to the RUS1 family.</text>
</comment>
<dbReference type="Proteomes" id="UP000001307">
    <property type="component" value="Unassembled WGS sequence"/>
</dbReference>
<evidence type="ECO:0000259" key="6">
    <source>
        <dbReference type="Pfam" id="PF04884"/>
    </source>
</evidence>
<dbReference type="AlphaFoldDB" id="E4XU85"/>
<name>E4XU85_OIKDI</name>
<dbReference type="InParanoid" id="E4XU85"/>
<comment type="subcellular location">
    <subcellularLocation>
        <location evidence="1">Membrane</location>
    </subcellularLocation>
</comment>
<evidence type="ECO:0000256" key="5">
    <source>
        <dbReference type="ARBA" id="ARBA00023136"/>
    </source>
</evidence>
<dbReference type="InterPro" id="IPR054549">
    <property type="entry name" value="UVB_sens_RUS_dom"/>
</dbReference>
<sequence>MTKTYKNIVKDFDQPRSLKGLICKVFLPKDYPNSVSEDYTTYQVWDSAQALCSSVTGSLAINSVFKGIGVGDSSASSLSATSNWIIRDGIDRR</sequence>
<accession>E4XU85</accession>
<feature type="domain" description="Protein root UVB sensitive/RUS" evidence="6">
    <location>
        <begin position="16"/>
        <end position="92"/>
    </location>
</feature>
<evidence type="ECO:0000313" key="8">
    <source>
        <dbReference type="Proteomes" id="UP000001307"/>
    </source>
</evidence>
<dbReference type="Pfam" id="PF04884">
    <property type="entry name" value="UVB_sens_prot"/>
    <property type="match status" value="1"/>
</dbReference>
<dbReference type="OrthoDB" id="364779at2759"/>
<evidence type="ECO:0000313" key="7">
    <source>
        <dbReference type="EMBL" id="CBY13282.1"/>
    </source>
</evidence>
<reference evidence="7" key="1">
    <citation type="journal article" date="2010" name="Science">
        <title>Plasticity of animal genome architecture unmasked by rapid evolution of a pelagic tunicate.</title>
        <authorList>
            <person name="Denoeud F."/>
            <person name="Henriet S."/>
            <person name="Mungpakdee S."/>
            <person name="Aury J.M."/>
            <person name="Da Silva C."/>
            <person name="Brinkmann H."/>
            <person name="Mikhaleva J."/>
            <person name="Olsen L.C."/>
            <person name="Jubin C."/>
            <person name="Canestro C."/>
            <person name="Bouquet J.M."/>
            <person name="Danks G."/>
            <person name="Poulain J."/>
            <person name="Campsteijn C."/>
            <person name="Adamski M."/>
            <person name="Cross I."/>
            <person name="Yadetie F."/>
            <person name="Muffato M."/>
            <person name="Louis A."/>
            <person name="Butcher S."/>
            <person name="Tsagkogeorga G."/>
            <person name="Konrad A."/>
            <person name="Singh S."/>
            <person name="Jensen M.F."/>
            <person name="Cong E.H."/>
            <person name="Eikeseth-Otteraa H."/>
            <person name="Noel B."/>
            <person name="Anthouard V."/>
            <person name="Porcel B.M."/>
            <person name="Kachouri-Lafond R."/>
            <person name="Nishino A."/>
            <person name="Ugolini M."/>
            <person name="Chourrout P."/>
            <person name="Nishida H."/>
            <person name="Aasland R."/>
            <person name="Huzurbazar S."/>
            <person name="Westhof E."/>
            <person name="Delsuc F."/>
            <person name="Lehrach H."/>
            <person name="Reinhardt R."/>
            <person name="Weissenbach J."/>
            <person name="Roy S.W."/>
            <person name="Artiguenave F."/>
            <person name="Postlethwait J.H."/>
            <person name="Manak J.R."/>
            <person name="Thompson E.M."/>
            <person name="Jaillon O."/>
            <person name="Du Pasquier L."/>
            <person name="Boudinot P."/>
            <person name="Liberles D.A."/>
            <person name="Volff J.N."/>
            <person name="Philippe H."/>
            <person name="Lenhard B."/>
            <person name="Roest Crollius H."/>
            <person name="Wincker P."/>
            <person name="Chourrout D."/>
        </authorList>
    </citation>
    <scope>NUCLEOTIDE SEQUENCE [LARGE SCALE GENOMIC DNA]</scope>
</reference>
<keyword evidence="5" id="KW-0472">Membrane</keyword>
<organism evidence="7">
    <name type="scientific">Oikopleura dioica</name>
    <name type="common">Tunicate</name>
    <dbReference type="NCBI Taxonomy" id="34765"/>
    <lineage>
        <taxon>Eukaryota</taxon>
        <taxon>Metazoa</taxon>
        <taxon>Chordata</taxon>
        <taxon>Tunicata</taxon>
        <taxon>Appendicularia</taxon>
        <taxon>Copelata</taxon>
        <taxon>Oikopleuridae</taxon>
        <taxon>Oikopleura</taxon>
    </lineage>
</organism>
<gene>
    <name evidence="7" type="ORF">GSOID_T00004065001</name>
</gene>
<evidence type="ECO:0000256" key="4">
    <source>
        <dbReference type="ARBA" id="ARBA00022989"/>
    </source>
</evidence>
<keyword evidence="8" id="KW-1185">Reference proteome</keyword>
<keyword evidence="3" id="KW-0812">Transmembrane</keyword>
<proteinExistence type="inferred from homology"/>
<dbReference type="PANTHER" id="PTHR12770">
    <property type="entry name" value="RUS1 FAMILY PROTEIN C16ORF58"/>
    <property type="match status" value="1"/>
</dbReference>
<evidence type="ECO:0000256" key="2">
    <source>
        <dbReference type="ARBA" id="ARBA00007558"/>
    </source>
</evidence>